<dbReference type="Proteomes" id="UP001596056">
    <property type="component" value="Unassembled WGS sequence"/>
</dbReference>
<sequence>MTATDTSPRPPLSWPARACDALDDRGPLAWGLATLATFVVIWPLGLALLAWALWTRRLLPRTWPATRSRPATGNAAFAAHRAEALDRLAAEQAAFEEFQRSRRATEDRAEFDRFLAERAARPDAPQP</sequence>
<evidence type="ECO:0000313" key="3">
    <source>
        <dbReference type="Proteomes" id="UP001596056"/>
    </source>
</evidence>
<keyword evidence="3" id="KW-1185">Reference proteome</keyword>
<comment type="caution">
    <text evidence="2">The sequence shown here is derived from an EMBL/GenBank/DDBJ whole genome shotgun (WGS) entry which is preliminary data.</text>
</comment>
<evidence type="ECO:0000313" key="2">
    <source>
        <dbReference type="EMBL" id="MFC5567311.1"/>
    </source>
</evidence>
<name>A0ABW0SEE2_9RHOB</name>
<keyword evidence="1" id="KW-0472">Membrane</keyword>
<feature type="transmembrane region" description="Helical" evidence="1">
    <location>
        <begin position="30"/>
        <end position="54"/>
    </location>
</feature>
<gene>
    <name evidence="2" type="ORF">ACFPOC_12935</name>
</gene>
<organism evidence="2 3">
    <name type="scientific">Rubellimicrobium aerolatum</name>
    <dbReference type="NCBI Taxonomy" id="490979"/>
    <lineage>
        <taxon>Bacteria</taxon>
        <taxon>Pseudomonadati</taxon>
        <taxon>Pseudomonadota</taxon>
        <taxon>Alphaproteobacteria</taxon>
        <taxon>Rhodobacterales</taxon>
        <taxon>Roseobacteraceae</taxon>
        <taxon>Rubellimicrobium</taxon>
    </lineage>
</organism>
<dbReference type="EMBL" id="JBHSNA010000013">
    <property type="protein sequence ID" value="MFC5567311.1"/>
    <property type="molecule type" value="Genomic_DNA"/>
</dbReference>
<dbReference type="RefSeq" id="WP_209839477.1">
    <property type="nucleotide sequence ID" value="NZ_JAGGJP010000005.1"/>
</dbReference>
<dbReference type="Pfam" id="PF11014">
    <property type="entry name" value="DUF2852"/>
    <property type="match status" value="1"/>
</dbReference>
<evidence type="ECO:0000256" key="1">
    <source>
        <dbReference type="SAM" id="Phobius"/>
    </source>
</evidence>
<reference evidence="3" key="1">
    <citation type="journal article" date="2019" name="Int. J. Syst. Evol. Microbiol.">
        <title>The Global Catalogue of Microorganisms (GCM) 10K type strain sequencing project: providing services to taxonomists for standard genome sequencing and annotation.</title>
        <authorList>
            <consortium name="The Broad Institute Genomics Platform"/>
            <consortium name="The Broad Institute Genome Sequencing Center for Infectious Disease"/>
            <person name="Wu L."/>
            <person name="Ma J."/>
        </authorList>
    </citation>
    <scope>NUCLEOTIDE SEQUENCE [LARGE SCALE GENOMIC DNA]</scope>
    <source>
        <strain evidence="3">KACC 11588</strain>
    </source>
</reference>
<accession>A0ABW0SEE2</accession>
<protein>
    <submittedName>
        <fullName evidence="2">DUF2852 domain-containing protein</fullName>
    </submittedName>
</protein>
<dbReference type="InterPro" id="IPR021273">
    <property type="entry name" value="DUF2852"/>
</dbReference>
<proteinExistence type="predicted"/>
<keyword evidence="1" id="KW-0812">Transmembrane</keyword>
<keyword evidence="1" id="KW-1133">Transmembrane helix</keyword>